<dbReference type="EMBL" id="ADHO01000186">
    <property type="protein sequence ID" value="EFX41638.1"/>
    <property type="molecule type" value="Genomic_DNA"/>
</dbReference>
<accession>E7G4S3</accession>
<dbReference type="AlphaFoldDB" id="E7G4S3"/>
<evidence type="ECO:0000313" key="1">
    <source>
        <dbReference type="EMBL" id="EFX41638.1"/>
    </source>
</evidence>
<dbReference type="Proteomes" id="UP000054093">
    <property type="component" value="Unassembled WGS sequence"/>
</dbReference>
<name>E7G4S3_9HELI</name>
<proteinExistence type="predicted"/>
<protein>
    <submittedName>
        <fullName evidence="1">Carotenogenesis protein</fullName>
    </submittedName>
</protein>
<organism evidence="1 2">
    <name type="scientific">Helicobacter suis HS5</name>
    <dbReference type="NCBI Taxonomy" id="710394"/>
    <lineage>
        <taxon>Bacteria</taxon>
        <taxon>Pseudomonadati</taxon>
        <taxon>Campylobacterota</taxon>
        <taxon>Epsilonproteobacteria</taxon>
        <taxon>Campylobacterales</taxon>
        <taxon>Helicobacteraceae</taxon>
        <taxon>Helicobacter</taxon>
    </lineage>
</organism>
<sequence>MFSCTSALEGQVHTSPWLKAKSTKPSMALSKNASSCSQISGKKILGLLPPSSRVQGIIFSVANCMICLPTAVDPVKATLAILGLVARCLPICPPLPLTILTTPAGNKSPIISKSTKILAGVGEAGLITTALPAAKAGASFQAAIKIGKFQGMIWPTTPKGSWKW</sequence>
<gene>
    <name evidence="1" type="primary">carR</name>
    <name evidence="1" type="ORF">HSUHS5_0994</name>
</gene>
<evidence type="ECO:0000313" key="2">
    <source>
        <dbReference type="Proteomes" id="UP000054093"/>
    </source>
</evidence>
<reference evidence="1 2" key="1">
    <citation type="journal article" date="2011" name="Vet. Res.">
        <title>Genome sequence of Helicobacter suis supports its role in gastric pathology.</title>
        <authorList>
            <person name="Vermoote M."/>
            <person name="Vandekerckhove T.T."/>
            <person name="Flahou B."/>
            <person name="Pasmans F."/>
            <person name="Smet A."/>
            <person name="De Groote D."/>
            <person name="Van Criekinge W."/>
            <person name="Ducatelle R."/>
            <person name="Haesebrouck F."/>
        </authorList>
    </citation>
    <scope>NUCLEOTIDE SEQUENCE [LARGE SCALE GENOMIC DNA]</scope>
    <source>
        <strain evidence="1 2">HS5</strain>
    </source>
</reference>
<comment type="caution">
    <text evidence="1">The sequence shown here is derived from an EMBL/GenBank/DDBJ whole genome shotgun (WGS) entry which is preliminary data.</text>
</comment>